<keyword evidence="2" id="KW-1185">Reference proteome</keyword>
<organism evidence="1 2">
    <name type="scientific">Trichinella murrelli</name>
    <dbReference type="NCBI Taxonomy" id="144512"/>
    <lineage>
        <taxon>Eukaryota</taxon>
        <taxon>Metazoa</taxon>
        <taxon>Ecdysozoa</taxon>
        <taxon>Nematoda</taxon>
        <taxon>Enoplea</taxon>
        <taxon>Dorylaimia</taxon>
        <taxon>Trichinellida</taxon>
        <taxon>Trichinellidae</taxon>
        <taxon>Trichinella</taxon>
    </lineage>
</organism>
<evidence type="ECO:0000313" key="2">
    <source>
        <dbReference type="Proteomes" id="UP000055048"/>
    </source>
</evidence>
<dbReference type="AlphaFoldDB" id="A0A0V0SW92"/>
<reference evidence="1 2" key="1">
    <citation type="submission" date="2015-01" db="EMBL/GenBank/DDBJ databases">
        <title>Evolution of Trichinella species and genotypes.</title>
        <authorList>
            <person name="Korhonen P.K."/>
            <person name="Edoardo P."/>
            <person name="Giuseppe L.R."/>
            <person name="Gasser R.B."/>
        </authorList>
    </citation>
    <scope>NUCLEOTIDE SEQUENCE [LARGE SCALE GENOMIC DNA]</scope>
    <source>
        <strain evidence="1">ISS417</strain>
    </source>
</reference>
<proteinExistence type="predicted"/>
<protein>
    <submittedName>
        <fullName evidence="1">Uncharacterized protein</fullName>
    </submittedName>
</protein>
<comment type="caution">
    <text evidence="1">The sequence shown here is derived from an EMBL/GenBank/DDBJ whole genome shotgun (WGS) entry which is preliminary data.</text>
</comment>
<name>A0A0V0SW92_9BILA</name>
<dbReference type="EMBL" id="JYDJ01002163">
    <property type="protein sequence ID" value="KRX30838.1"/>
    <property type="molecule type" value="Genomic_DNA"/>
</dbReference>
<evidence type="ECO:0000313" key="1">
    <source>
        <dbReference type="EMBL" id="KRX30838.1"/>
    </source>
</evidence>
<accession>A0A0V0SW92</accession>
<dbReference type="Proteomes" id="UP000055048">
    <property type="component" value="Unassembled WGS sequence"/>
</dbReference>
<sequence>MEISKRVLCICFCDISCNNCWPTKMVRCGLE</sequence>
<gene>
    <name evidence="1" type="ORF">T05_1514</name>
</gene>